<protein>
    <recommendedName>
        <fullName evidence="3">Permuted papain-like amidase YaeF/Yiix C92 family enzyme</fullName>
    </recommendedName>
</protein>
<dbReference type="Proteomes" id="UP000064844">
    <property type="component" value="Chromosome"/>
</dbReference>
<reference evidence="2" key="2">
    <citation type="submission" date="2015-04" db="EMBL/GenBank/DDBJ databases">
        <title>A butyrogenic pathway from the amino acid lysine in a human gut commensal.</title>
        <authorList>
            <person name="de Vos W.M."/>
            <person name="Bui N.T.P."/>
            <person name="Plugge C.M."/>
            <person name="Ritari J."/>
        </authorList>
    </citation>
    <scope>NUCLEOTIDE SEQUENCE [LARGE SCALE GENOMIC DNA]</scope>
    <source>
        <strain evidence="2">AF211</strain>
    </source>
</reference>
<dbReference type="AlphaFoldDB" id="A0A0S2W3H5"/>
<dbReference type="EMBL" id="CP011307">
    <property type="protein sequence ID" value="ALP93930.1"/>
    <property type="molecule type" value="Genomic_DNA"/>
</dbReference>
<evidence type="ECO:0000313" key="1">
    <source>
        <dbReference type="EMBL" id="ALP93930.1"/>
    </source>
</evidence>
<evidence type="ECO:0000313" key="2">
    <source>
        <dbReference type="Proteomes" id="UP000064844"/>
    </source>
</evidence>
<dbReference type="RefSeq" id="WP_058117651.1">
    <property type="nucleotide sequence ID" value="NZ_CP011307.1"/>
</dbReference>
<reference evidence="1 2" key="1">
    <citation type="journal article" date="2015" name="Nat. Commun.">
        <title>Production of butyrate from lysine and the Amadori product fructoselysine by a human gut commensal.</title>
        <authorList>
            <person name="Bui T.P."/>
            <person name="Ritari J."/>
            <person name="Boeren S."/>
            <person name="de Waard P."/>
            <person name="Plugge C.M."/>
            <person name="de Vos W.M."/>
        </authorList>
    </citation>
    <scope>NUCLEOTIDE SEQUENCE [LARGE SCALE GENOMIC DNA]</scope>
    <source>
        <strain evidence="1 2">AF211</strain>
    </source>
</reference>
<dbReference type="SUPFAM" id="SSF54001">
    <property type="entry name" value="Cysteine proteinases"/>
    <property type="match status" value="1"/>
</dbReference>
<gene>
    <name evidence="1" type="ORF">IB211_01538c</name>
</gene>
<dbReference type="InterPro" id="IPR038765">
    <property type="entry name" value="Papain-like_cys_pep_sf"/>
</dbReference>
<proteinExistence type="predicted"/>
<accession>A0A0S2W3H5</accession>
<keyword evidence="2" id="KW-1185">Reference proteome</keyword>
<dbReference type="Gene3D" id="3.90.1720.10">
    <property type="entry name" value="endopeptidase domain like (from Nostoc punctiforme)"/>
    <property type="match status" value="1"/>
</dbReference>
<sequence length="291" mass="32481">MKFPTSRRRRLLLCALAAILFLFVGIFFLQSAVAHRKPPFLPDYPIIDLSPIWEQPRLDAEDYDTLFLQTGLGPSAVDRLRDSGPSGIDHILEAQSAFFAPVTVSCDPLFGPFVKEDHLKIPDGTQIMAPPLADLRPGDILLTYSTHSLGWRHGHAGLVLDVSEEGGSTLEAVLIGTDSAIMDTQHWLDYSNYLVLRLRDMTPVLQEALTAYAVEYLNGVPYRPTSGFWGLKEPEDDAFGVQCSYLVWYAFQHFGYDLDSDGGRLVTVNDLAHSPLLEVVQIYGLDPREWS</sequence>
<name>A0A0S2W3H5_9FIRM</name>
<dbReference type="eggNOG" id="ENOG50320BN">
    <property type="taxonomic scope" value="Bacteria"/>
</dbReference>
<evidence type="ECO:0008006" key="3">
    <source>
        <dbReference type="Google" id="ProtNLM"/>
    </source>
</evidence>
<dbReference type="KEGG" id="ibu:IB211_01538c"/>
<organism evidence="1 2">
    <name type="scientific">Intestinimonas butyriciproducens</name>
    <dbReference type="NCBI Taxonomy" id="1297617"/>
    <lineage>
        <taxon>Bacteria</taxon>
        <taxon>Bacillati</taxon>
        <taxon>Bacillota</taxon>
        <taxon>Clostridia</taxon>
        <taxon>Eubacteriales</taxon>
        <taxon>Intestinimonas</taxon>
    </lineage>
</organism>
<dbReference type="STRING" id="1297617.IB211_01538c"/>